<dbReference type="Proteomes" id="UP000460317">
    <property type="component" value="Unassembled WGS sequence"/>
</dbReference>
<organism evidence="1 2">
    <name type="scientific">Bacteroides thetaiotaomicron</name>
    <dbReference type="NCBI Taxonomy" id="818"/>
    <lineage>
        <taxon>Bacteria</taxon>
        <taxon>Pseudomonadati</taxon>
        <taxon>Bacteroidota</taxon>
        <taxon>Bacteroidia</taxon>
        <taxon>Bacteroidales</taxon>
        <taxon>Bacteroidaceae</taxon>
        <taxon>Bacteroides</taxon>
    </lineage>
</organism>
<protein>
    <submittedName>
        <fullName evidence="1">AraC family transcriptional regulator</fullName>
    </submittedName>
</protein>
<proteinExistence type="predicted"/>
<dbReference type="AlphaFoldDB" id="A0A7J5J942"/>
<feature type="non-terminal residue" evidence="1">
    <location>
        <position position="52"/>
    </location>
</feature>
<accession>A0A7J5J942</accession>
<reference evidence="1 2" key="1">
    <citation type="journal article" date="2019" name="Nat. Med.">
        <title>A library of human gut bacterial isolates paired with longitudinal multiomics data enables mechanistic microbiome research.</title>
        <authorList>
            <person name="Poyet M."/>
            <person name="Groussin M."/>
            <person name="Gibbons S.M."/>
            <person name="Avila-Pacheco J."/>
            <person name="Jiang X."/>
            <person name="Kearney S.M."/>
            <person name="Perrotta A.R."/>
            <person name="Berdy B."/>
            <person name="Zhao S."/>
            <person name="Lieberman T.D."/>
            <person name="Swanson P.K."/>
            <person name="Smith M."/>
            <person name="Roesemann S."/>
            <person name="Alexander J.E."/>
            <person name="Rich S.A."/>
            <person name="Livny J."/>
            <person name="Vlamakis H."/>
            <person name="Clish C."/>
            <person name="Bullock K."/>
            <person name="Deik A."/>
            <person name="Scott J."/>
            <person name="Pierce K.A."/>
            <person name="Xavier R.J."/>
            <person name="Alm E.J."/>
        </authorList>
    </citation>
    <scope>NUCLEOTIDE SEQUENCE [LARGE SCALE GENOMIC DNA]</scope>
    <source>
        <strain evidence="1 2">BIOML-A165</strain>
    </source>
</reference>
<sequence>MHYNDQGADFKYLIVNERDKRFGLSVTTVGFQAIRAGSVYPPRNHPDAYYFT</sequence>
<gene>
    <name evidence="1" type="ORF">GAN93_27595</name>
</gene>
<comment type="caution">
    <text evidence="1">The sequence shown here is derived from an EMBL/GenBank/DDBJ whole genome shotgun (WGS) entry which is preliminary data.</text>
</comment>
<evidence type="ECO:0000313" key="1">
    <source>
        <dbReference type="EMBL" id="KAB4442756.1"/>
    </source>
</evidence>
<name>A0A7J5J942_BACT4</name>
<dbReference type="EMBL" id="WCSB01000323">
    <property type="protein sequence ID" value="KAB4442756.1"/>
    <property type="molecule type" value="Genomic_DNA"/>
</dbReference>
<evidence type="ECO:0000313" key="2">
    <source>
        <dbReference type="Proteomes" id="UP000460317"/>
    </source>
</evidence>